<sequence length="247" mass="25161">MTLDEILKSLFPSGHGVSVSADGSITGSGKRRDGGTIAVIGVANGVALGTAGVLPLAEQVLQVVDAGGDTPILVLVDTQGQLMARRDEMRGLNEYLAHLAKCLLLASQQGHRTIGLEYGKAAAGAFLATALATDVLIGLPGATPTVMDLPSVARVTKLPVKQLEELAKTTSVFAPGLDHMVQMGAVAAVWDPAKPLDAQLEETLATTSSTDVRDKTGAQRGGRPMAAAVAKRVVAEALGKGGGHASA</sequence>
<geneLocation type="plasmid" evidence="2 3">
    <name>unnamed2</name>
</geneLocation>
<gene>
    <name evidence="2" type="ORF">HN018_25435</name>
</gene>
<evidence type="ECO:0000313" key="3">
    <source>
        <dbReference type="Proteomes" id="UP000500767"/>
    </source>
</evidence>
<evidence type="ECO:0000313" key="2">
    <source>
        <dbReference type="EMBL" id="QKE93507.1"/>
    </source>
</evidence>
<dbReference type="SUPFAM" id="SSF52096">
    <property type="entry name" value="ClpP/crotonase"/>
    <property type="match status" value="1"/>
</dbReference>
<name>A0A6M8HZ59_9PROT</name>
<protein>
    <submittedName>
        <fullName evidence="2">Biotin-independent malonate decarboxylase subunit gamma</fullName>
    </submittedName>
</protein>
<reference evidence="2 3" key="1">
    <citation type="journal article" date="2014" name="World J. Microbiol. Biotechnol.">
        <title>Biodiversity and physiological characteristics of Antarctic and Arctic lichens-associated bacteria.</title>
        <authorList>
            <person name="Lee Y.M."/>
            <person name="Kim E.H."/>
            <person name="Lee H.K."/>
            <person name="Hong S.G."/>
        </authorList>
    </citation>
    <scope>NUCLEOTIDE SEQUENCE [LARGE SCALE GENOMIC DNA]</scope>
    <source>
        <strain evidence="2 3">PAMC 26569</strain>
        <plasmid evidence="2">unnamed2</plasmid>
    </source>
</reference>
<feature type="region of interest" description="Disordered" evidence="1">
    <location>
        <begin position="204"/>
        <end position="224"/>
    </location>
</feature>
<proteinExistence type="predicted"/>
<dbReference type="EMBL" id="CP053710">
    <property type="protein sequence ID" value="QKE93507.1"/>
    <property type="molecule type" value="Genomic_DNA"/>
</dbReference>
<keyword evidence="3" id="KW-1185">Reference proteome</keyword>
<keyword evidence="2" id="KW-0614">Plasmid</keyword>
<dbReference type="AlphaFoldDB" id="A0A6M8HZ59"/>
<dbReference type="RefSeq" id="WP_171834350.1">
    <property type="nucleotide sequence ID" value="NZ_CP053710.1"/>
</dbReference>
<dbReference type="Pfam" id="PF06833">
    <property type="entry name" value="MdcE"/>
    <property type="match status" value="1"/>
</dbReference>
<dbReference type="Gene3D" id="3.90.226.10">
    <property type="entry name" value="2-enoyl-CoA Hydratase, Chain A, domain 1"/>
    <property type="match status" value="1"/>
</dbReference>
<organism evidence="2 3">
    <name type="scientific">Lichenicola cladoniae</name>
    <dbReference type="NCBI Taxonomy" id="1484109"/>
    <lineage>
        <taxon>Bacteria</taxon>
        <taxon>Pseudomonadati</taxon>
        <taxon>Pseudomonadota</taxon>
        <taxon>Alphaproteobacteria</taxon>
        <taxon>Acetobacterales</taxon>
        <taxon>Acetobacteraceae</taxon>
        <taxon>Lichenicola</taxon>
    </lineage>
</organism>
<evidence type="ECO:0000256" key="1">
    <source>
        <dbReference type="SAM" id="MobiDB-lite"/>
    </source>
</evidence>
<accession>A0A6M8HZ59</accession>
<dbReference type="InterPro" id="IPR029045">
    <property type="entry name" value="ClpP/crotonase-like_dom_sf"/>
</dbReference>
<dbReference type="KEGG" id="lck:HN018_25435"/>
<dbReference type="Proteomes" id="UP000500767">
    <property type="component" value="Plasmid unnamed2"/>
</dbReference>